<gene>
    <name evidence="13" type="ORF">CCACVL1_04590</name>
</gene>
<dbReference type="GO" id="GO:0005507">
    <property type="term" value="F:copper ion binding"/>
    <property type="evidence" value="ECO:0007669"/>
    <property type="project" value="InterPro"/>
</dbReference>
<feature type="domain" description="Copper amine oxidase catalytic" evidence="10">
    <location>
        <begin position="286"/>
        <end position="471"/>
    </location>
</feature>
<evidence type="ECO:0000259" key="10">
    <source>
        <dbReference type="Pfam" id="PF01179"/>
    </source>
</evidence>
<dbReference type="InterPro" id="IPR000269">
    <property type="entry name" value="Cu_amine_oxidase"/>
</dbReference>
<dbReference type="InterPro" id="IPR015802">
    <property type="entry name" value="Cu_amine_oxidase_N3"/>
</dbReference>
<keyword evidence="9" id="KW-0732">Signal</keyword>
<keyword evidence="5 8" id="KW-0186">Copper</keyword>
<dbReference type="Pfam" id="PF01179">
    <property type="entry name" value="Cu_amine_oxid"/>
    <property type="match status" value="1"/>
</dbReference>
<feature type="domain" description="Copper amine oxidase N3-terminal" evidence="12">
    <location>
        <begin position="162"/>
        <end position="261"/>
    </location>
</feature>
<dbReference type="InterPro" id="IPR015798">
    <property type="entry name" value="Cu_amine_oxidase_C"/>
</dbReference>
<evidence type="ECO:0000256" key="9">
    <source>
        <dbReference type="SAM" id="SignalP"/>
    </source>
</evidence>
<evidence type="ECO:0000256" key="8">
    <source>
        <dbReference type="RuleBase" id="RU000672"/>
    </source>
</evidence>
<dbReference type="OMA" id="RVIRVQC"/>
<dbReference type="EMBL" id="AWWV01007224">
    <property type="protein sequence ID" value="OMO97380.1"/>
    <property type="molecule type" value="Genomic_DNA"/>
</dbReference>
<dbReference type="SUPFAM" id="SSF49998">
    <property type="entry name" value="Amine oxidase catalytic domain"/>
    <property type="match status" value="2"/>
</dbReference>
<dbReference type="InterPro" id="IPR049947">
    <property type="entry name" value="Cu_Am_Ox_Cu-bd"/>
</dbReference>
<feature type="signal peptide" evidence="9">
    <location>
        <begin position="1"/>
        <end position="25"/>
    </location>
</feature>
<dbReference type="Proteomes" id="UP000188268">
    <property type="component" value="Unassembled WGS sequence"/>
</dbReference>
<dbReference type="OrthoDB" id="5379943at2759"/>
<dbReference type="SUPFAM" id="SSF54416">
    <property type="entry name" value="Amine oxidase N-terminal region"/>
    <property type="match status" value="2"/>
</dbReference>
<comment type="PTM">
    <text evidence="7 8">Topaquinone (TPQ) is generated by copper-dependent autoxidation of a specific tyrosyl residue.</text>
</comment>
<evidence type="ECO:0000256" key="7">
    <source>
        <dbReference type="PIRSR" id="PIRSR600269-51"/>
    </source>
</evidence>
<accession>A0A1R3JRF3</accession>
<evidence type="ECO:0000256" key="4">
    <source>
        <dbReference type="ARBA" id="ARBA00023002"/>
    </source>
</evidence>
<dbReference type="Gene3D" id="2.70.98.20">
    <property type="entry name" value="Copper amine oxidase, catalytic domain"/>
    <property type="match status" value="2"/>
</dbReference>
<reference evidence="13 14" key="1">
    <citation type="submission" date="2013-09" db="EMBL/GenBank/DDBJ databases">
        <title>Corchorus capsularis genome sequencing.</title>
        <authorList>
            <person name="Alam M."/>
            <person name="Haque M.S."/>
            <person name="Islam M.S."/>
            <person name="Emdad E.M."/>
            <person name="Islam M.M."/>
            <person name="Ahmed B."/>
            <person name="Halim A."/>
            <person name="Hossen Q.M.M."/>
            <person name="Hossain M.Z."/>
            <person name="Ahmed R."/>
            <person name="Khan M.M."/>
            <person name="Islam R."/>
            <person name="Rashid M.M."/>
            <person name="Khan S.A."/>
            <person name="Rahman M.S."/>
            <person name="Alam M."/>
        </authorList>
    </citation>
    <scope>NUCLEOTIDE SEQUENCE [LARGE SCALE GENOMIC DNA]</scope>
    <source>
        <strain evidence="14">cv. CVL-1</strain>
        <tissue evidence="13">Whole seedling</tissue>
    </source>
</reference>
<dbReference type="GO" id="GO:0009308">
    <property type="term" value="P:amine metabolic process"/>
    <property type="evidence" value="ECO:0007669"/>
    <property type="project" value="UniProtKB-UniRule"/>
</dbReference>
<evidence type="ECO:0000259" key="11">
    <source>
        <dbReference type="Pfam" id="PF02727"/>
    </source>
</evidence>
<feature type="modified residue" description="2',4',5'-topaquinone" evidence="7">
    <location>
        <position position="454"/>
    </location>
</feature>
<comment type="similarity">
    <text evidence="1 8">Belongs to the copper/topaquinone oxidase family.</text>
</comment>
<dbReference type="AlphaFoldDB" id="A0A1R3JRF3"/>
<keyword evidence="14" id="KW-1185">Reference proteome</keyword>
<keyword evidence="4 8" id="KW-0560">Oxidoreductase</keyword>
<dbReference type="GO" id="GO:0048038">
    <property type="term" value="F:quinone binding"/>
    <property type="evidence" value="ECO:0007669"/>
    <property type="project" value="InterPro"/>
</dbReference>
<feature type="domain" description="Copper amine oxidase N2-terminal" evidence="11">
    <location>
        <begin position="71"/>
        <end position="152"/>
    </location>
</feature>
<dbReference type="Gene3D" id="3.10.450.40">
    <property type="match status" value="2"/>
</dbReference>
<dbReference type="PROSITE" id="PS01165">
    <property type="entry name" value="COPPER_AMINE_OXID_2"/>
    <property type="match status" value="1"/>
</dbReference>
<keyword evidence="2 8" id="KW-0479">Metal-binding</keyword>
<evidence type="ECO:0000256" key="1">
    <source>
        <dbReference type="ARBA" id="ARBA00007983"/>
    </source>
</evidence>
<keyword evidence="3 6" id="KW-0801">TPQ</keyword>
<dbReference type="GO" id="GO:0009753">
    <property type="term" value="P:response to jasmonic acid"/>
    <property type="evidence" value="ECO:0007669"/>
    <property type="project" value="UniProtKB-ARBA"/>
</dbReference>
<dbReference type="GO" id="GO:0008131">
    <property type="term" value="F:primary methylamine oxidase activity"/>
    <property type="evidence" value="ECO:0007669"/>
    <property type="project" value="InterPro"/>
</dbReference>
<dbReference type="InterPro" id="IPR015800">
    <property type="entry name" value="Cu_amine_oxidase_N2"/>
</dbReference>
<dbReference type="EC" id="1.4.3.-" evidence="8"/>
<comment type="caution">
    <text evidence="13">The sequence shown here is derived from an EMBL/GenBank/DDBJ whole genome shotgun (WGS) entry which is preliminary data.</text>
</comment>
<dbReference type="Pfam" id="PF02728">
    <property type="entry name" value="Cu_amine_oxidN3"/>
    <property type="match status" value="1"/>
</dbReference>
<evidence type="ECO:0000256" key="2">
    <source>
        <dbReference type="ARBA" id="ARBA00022723"/>
    </source>
</evidence>
<feature type="chain" id="PRO_5011983365" description="Amine oxidase" evidence="9">
    <location>
        <begin position="26"/>
        <end position="573"/>
    </location>
</feature>
<name>A0A1R3JRF3_COCAP</name>
<dbReference type="Gramene" id="OMO97380">
    <property type="protein sequence ID" value="OMO97380"/>
    <property type="gene ID" value="CCACVL1_04590"/>
</dbReference>
<proteinExistence type="inferred from homology"/>
<feature type="active site" description="Schiff-base intermediate with substrate; via topaquinone" evidence="6">
    <location>
        <position position="454"/>
    </location>
</feature>
<protein>
    <recommendedName>
        <fullName evidence="8">Amine oxidase</fullName>
        <ecNumber evidence="8">1.4.3.-</ecNumber>
    </recommendedName>
</protein>
<dbReference type="InterPro" id="IPR036460">
    <property type="entry name" value="Cu_amine_oxidase_C_sf"/>
</dbReference>
<evidence type="ECO:0000256" key="3">
    <source>
        <dbReference type="ARBA" id="ARBA00022772"/>
    </source>
</evidence>
<comment type="cofactor">
    <cofactor evidence="8">
        <name>Cu cation</name>
        <dbReference type="ChEBI" id="CHEBI:23378"/>
    </cofactor>
    <text evidence="8">Contains 1 topaquinone per subunit.</text>
</comment>
<dbReference type="InterPro" id="IPR016182">
    <property type="entry name" value="Cu_amine_oxidase_N-reg"/>
</dbReference>
<evidence type="ECO:0000259" key="12">
    <source>
        <dbReference type="Pfam" id="PF02728"/>
    </source>
</evidence>
<dbReference type="STRING" id="210143.A0A1R3JRF3"/>
<evidence type="ECO:0000256" key="5">
    <source>
        <dbReference type="ARBA" id="ARBA00023008"/>
    </source>
</evidence>
<dbReference type="PANTHER" id="PTHR10638:SF69">
    <property type="entry name" value="AMINE OXIDASE [COPPER-CONTAINING] GAMMA 1-RELATED"/>
    <property type="match status" value="1"/>
</dbReference>
<sequence>MEKTSYLLVCLISCLILSFLASSWFLPTKPELPGCSKYAPWCTASKNRIFSKTGFSLQHKSTDHSTETPQHPLDPLTVQEINTVRTILSSYEPFSSTIPSIHTLSLDEPDKLQVQTWRKGDPLPPRKAAVLALLNGQSHVLTVDLESNRVTSHVINPTSGYPMLTTDDIMGAAKVPFSNAEFNKSLTARGLSSSNSLCITPSAGWFGPNEEGRRVIRVQCFATEGTSNFFMRPIEGLTLTVDLDKLEVVKFSDKGIGIPVPKSSGTDYRYSAQEKPPQMEPLNPISIEQPKGPSFRIEDGHMVKWANWEFHLKADQRAGLVISRAMVRDSETGELRNVMYKGFASELFVPYMDLDESWYFKSYMDAGEFGLGPAAFSLVPLNDCPRYSYYMDGVFAAADGKPFVQPNMICLFEKYAGDIGWRHSEDPLFGSQQIREARPKLTLVARIAATVGNYDYIFDWEFQTDGLIRIKIWVTPYSKDEQWAGGLLVYQSKGDDTLAVWSERDRPIENKDIVLWYTLGFHHIPCQEDFPVMPTVSSSFELKPVNFFEGNPILGAAPAFENDLPVCRPSASS</sequence>
<dbReference type="Pfam" id="PF02727">
    <property type="entry name" value="Cu_amine_oxidN2"/>
    <property type="match status" value="1"/>
</dbReference>
<organism evidence="13 14">
    <name type="scientific">Corchorus capsularis</name>
    <name type="common">Jute</name>
    <dbReference type="NCBI Taxonomy" id="210143"/>
    <lineage>
        <taxon>Eukaryota</taxon>
        <taxon>Viridiplantae</taxon>
        <taxon>Streptophyta</taxon>
        <taxon>Embryophyta</taxon>
        <taxon>Tracheophyta</taxon>
        <taxon>Spermatophyta</taxon>
        <taxon>Magnoliopsida</taxon>
        <taxon>eudicotyledons</taxon>
        <taxon>Gunneridae</taxon>
        <taxon>Pentapetalae</taxon>
        <taxon>rosids</taxon>
        <taxon>malvids</taxon>
        <taxon>Malvales</taxon>
        <taxon>Malvaceae</taxon>
        <taxon>Grewioideae</taxon>
        <taxon>Apeibeae</taxon>
        <taxon>Corchorus</taxon>
    </lineage>
</organism>
<feature type="active site" description="Proton acceptor" evidence="6">
    <location>
        <position position="365"/>
    </location>
</feature>
<evidence type="ECO:0000313" key="14">
    <source>
        <dbReference type="Proteomes" id="UP000188268"/>
    </source>
</evidence>
<evidence type="ECO:0000313" key="13">
    <source>
        <dbReference type="EMBL" id="OMO97380.1"/>
    </source>
</evidence>
<evidence type="ECO:0000256" key="6">
    <source>
        <dbReference type="PIRSR" id="PIRSR600269-50"/>
    </source>
</evidence>
<dbReference type="PANTHER" id="PTHR10638">
    <property type="entry name" value="COPPER AMINE OXIDASE"/>
    <property type="match status" value="1"/>
</dbReference>